<feature type="region of interest" description="Disordered" evidence="1">
    <location>
        <begin position="1"/>
        <end position="36"/>
    </location>
</feature>
<name>A0A9X9PZ28_GULGU</name>
<keyword evidence="3" id="KW-1185">Reference proteome</keyword>
<comment type="caution">
    <text evidence="2">The sequence shown here is derived from an EMBL/GenBank/DDBJ whole genome shotgun (WGS) entry which is preliminary data.</text>
</comment>
<reference evidence="2 3" key="1">
    <citation type="submission" date="2018-10" db="EMBL/GenBank/DDBJ databases">
        <authorList>
            <person name="Ekblom R."/>
            <person name="Jareborg N."/>
        </authorList>
    </citation>
    <scope>NUCLEOTIDE SEQUENCE [LARGE SCALE GENOMIC DNA]</scope>
    <source>
        <tissue evidence="2">Muscle</tissue>
    </source>
</reference>
<dbReference type="EMBL" id="CYRY02009879">
    <property type="protein sequence ID" value="VCW78094.1"/>
    <property type="molecule type" value="Genomic_DNA"/>
</dbReference>
<proteinExistence type="predicted"/>
<gene>
    <name evidence="2" type="ORF">BN2614_LOCUS1</name>
</gene>
<evidence type="ECO:0000256" key="1">
    <source>
        <dbReference type="SAM" id="MobiDB-lite"/>
    </source>
</evidence>
<dbReference type="Proteomes" id="UP000269945">
    <property type="component" value="Unassembled WGS sequence"/>
</dbReference>
<evidence type="ECO:0000313" key="2">
    <source>
        <dbReference type="EMBL" id="VCW78094.1"/>
    </source>
</evidence>
<evidence type="ECO:0000313" key="3">
    <source>
        <dbReference type="Proteomes" id="UP000269945"/>
    </source>
</evidence>
<dbReference type="AlphaFoldDB" id="A0A9X9PZ28"/>
<organism evidence="2 3">
    <name type="scientific">Gulo gulo</name>
    <name type="common">Wolverine</name>
    <name type="synonym">Gluton</name>
    <dbReference type="NCBI Taxonomy" id="48420"/>
    <lineage>
        <taxon>Eukaryota</taxon>
        <taxon>Metazoa</taxon>
        <taxon>Chordata</taxon>
        <taxon>Craniata</taxon>
        <taxon>Vertebrata</taxon>
        <taxon>Euteleostomi</taxon>
        <taxon>Mammalia</taxon>
        <taxon>Eutheria</taxon>
        <taxon>Laurasiatheria</taxon>
        <taxon>Carnivora</taxon>
        <taxon>Caniformia</taxon>
        <taxon>Musteloidea</taxon>
        <taxon>Mustelidae</taxon>
        <taxon>Guloninae</taxon>
        <taxon>Gulo</taxon>
    </lineage>
</organism>
<protein>
    <submittedName>
        <fullName evidence="2">Uncharacterized protein</fullName>
    </submittedName>
</protein>
<sequence length="61" mass="6466">MTSLLWSPVGSAVSAESEGVPRRKPQAGNYPRQPRTCPDSWEEPACGCNVMQMAGISPCGS</sequence>
<accession>A0A9X9PZ28</accession>